<comment type="similarity">
    <text evidence="2">Belongs to the N-acetylmuramoyl-L-alanine amidase 2 family.</text>
</comment>
<evidence type="ECO:0000256" key="5">
    <source>
        <dbReference type="ARBA" id="ARBA00023316"/>
    </source>
</evidence>
<evidence type="ECO:0000256" key="3">
    <source>
        <dbReference type="ARBA" id="ARBA00011901"/>
    </source>
</evidence>
<keyword evidence="5" id="KW-0961">Cell wall biogenesis/degradation</keyword>
<dbReference type="SUPFAM" id="SSF47090">
    <property type="entry name" value="PGBD-like"/>
    <property type="match status" value="1"/>
</dbReference>
<dbReference type="InterPro" id="IPR002502">
    <property type="entry name" value="Amidase_domain"/>
</dbReference>
<evidence type="ECO:0000256" key="2">
    <source>
        <dbReference type="ARBA" id="ARBA00007553"/>
    </source>
</evidence>
<protein>
    <recommendedName>
        <fullName evidence="3">N-acetylmuramoyl-L-alanine amidase</fullName>
        <ecNumber evidence="3">3.5.1.28</ecNumber>
    </recommendedName>
</protein>
<dbReference type="InterPro" id="IPR051206">
    <property type="entry name" value="NAMLAA_amidase_2"/>
</dbReference>
<dbReference type="FunFam" id="3.40.80.10:FF:000003">
    <property type="entry name" value="N-acetylmuramoyl-L-alanine amidase"/>
    <property type="match status" value="1"/>
</dbReference>
<proteinExistence type="inferred from homology"/>
<dbReference type="EMBL" id="AP013042">
    <property type="protein sequence ID" value="BAS67430.1"/>
    <property type="molecule type" value="Genomic_DNA"/>
</dbReference>
<dbReference type="KEGG" id="ebh:BSEPE_0417"/>
<evidence type="ECO:0000313" key="8">
    <source>
        <dbReference type="Proteomes" id="UP000067399"/>
    </source>
</evidence>
<gene>
    <name evidence="7" type="primary">amiD</name>
    <name evidence="7" type="ORF">BSEPE_0417</name>
</gene>
<reference evidence="7 8" key="1">
    <citation type="journal article" date="2000" name="Mar. Ecol. Prog. Ser.">
        <title>Phylogenetic characterization of endosymbionts in three hydrothermal vent mussels: influence on host distributions.</title>
        <authorList>
            <person name="Fujiwara Y."/>
            <person name="Takai K."/>
            <person name="Uematsu K."/>
            <person name="Tsuchida S."/>
            <person name="Hunt J.C."/>
            <person name="Hashimoto J."/>
        </authorList>
    </citation>
    <scope>NUCLEOTIDE SEQUENCE [LARGE SCALE GENOMIC DNA]</scope>
    <source>
        <strain evidence="7 8">Myojin Knoll</strain>
    </source>
</reference>
<evidence type="ECO:0000259" key="6">
    <source>
        <dbReference type="SMART" id="SM00644"/>
    </source>
</evidence>
<dbReference type="EC" id="3.5.1.28" evidence="3"/>
<comment type="catalytic activity">
    <reaction evidence="1">
        <text>Hydrolyzes the link between N-acetylmuramoyl residues and L-amino acid residues in certain cell-wall glycopeptides.</text>
        <dbReference type="EC" id="3.5.1.28"/>
    </reaction>
</comment>
<organism evidence="7 8">
    <name type="scientific">endosymbiont of Bathymodiolus septemdierum str. Myojin knoll</name>
    <dbReference type="NCBI Taxonomy" id="1303921"/>
    <lineage>
        <taxon>Bacteria</taxon>
        <taxon>Pseudomonadati</taxon>
        <taxon>Pseudomonadota</taxon>
        <taxon>Gammaproteobacteria</taxon>
        <taxon>sulfur-oxidizing symbionts</taxon>
    </lineage>
</organism>
<dbReference type="InterPro" id="IPR036365">
    <property type="entry name" value="PGBD-like_sf"/>
</dbReference>
<dbReference type="STRING" id="1303921.BSEPE_0417"/>
<dbReference type="AlphaFoldDB" id="A0A0P0UQY8"/>
<dbReference type="InterPro" id="IPR036505">
    <property type="entry name" value="Amidase/PGRP_sf"/>
</dbReference>
<reference evidence="7 8" key="2">
    <citation type="journal article" date="2016" name="ISME J.">
        <title>Heterogeneous composition of key metabolic gene clusters in a vent mussel symbiont population.</title>
        <authorList>
            <person name="Ikuta T."/>
            <person name="Takaki Y."/>
            <person name="Nagai Y."/>
            <person name="Shimamura S."/>
            <person name="Tsuda M."/>
            <person name="Kawagucci S."/>
            <person name="Aoki Y."/>
            <person name="Inoue K."/>
            <person name="Teruya M."/>
            <person name="Satou K."/>
            <person name="Teruya K."/>
            <person name="Shimoji M."/>
            <person name="Tamotsu H."/>
            <person name="Hirano T."/>
            <person name="Maruyama T."/>
            <person name="Yoshida T."/>
        </authorList>
    </citation>
    <scope>NUCLEOTIDE SEQUENCE [LARGE SCALE GENOMIC DNA]</scope>
    <source>
        <strain evidence="7 8">Myojin Knoll</strain>
    </source>
</reference>
<dbReference type="GO" id="GO:0009253">
    <property type="term" value="P:peptidoglycan catabolic process"/>
    <property type="evidence" value="ECO:0007669"/>
    <property type="project" value="InterPro"/>
</dbReference>
<evidence type="ECO:0000256" key="1">
    <source>
        <dbReference type="ARBA" id="ARBA00001561"/>
    </source>
</evidence>
<feature type="domain" description="N-acetylmuramoyl-L-alanine amidase" evidence="6">
    <location>
        <begin position="28"/>
        <end position="170"/>
    </location>
</feature>
<dbReference type="InterPro" id="IPR036366">
    <property type="entry name" value="PGBDSf"/>
</dbReference>
<dbReference type="PANTHER" id="PTHR30417">
    <property type="entry name" value="N-ACETYLMURAMOYL-L-ALANINE AMIDASE AMID"/>
    <property type="match status" value="1"/>
</dbReference>
<accession>A0A0P0UQY8</accession>
<dbReference type="RefSeq" id="WP_070104546.1">
    <property type="nucleotide sequence ID" value="NZ_AP013042.1"/>
</dbReference>
<dbReference type="Pfam" id="PF01510">
    <property type="entry name" value="Amidase_2"/>
    <property type="match status" value="1"/>
</dbReference>
<dbReference type="CDD" id="cd06583">
    <property type="entry name" value="PGRP"/>
    <property type="match status" value="1"/>
</dbReference>
<dbReference type="Gene3D" id="3.40.80.10">
    <property type="entry name" value="Peptidoglycan recognition protein-like"/>
    <property type="match status" value="1"/>
</dbReference>
<dbReference type="Proteomes" id="UP000067399">
    <property type="component" value="Chromosome"/>
</dbReference>
<dbReference type="PANTHER" id="PTHR30417:SF1">
    <property type="entry name" value="N-ACETYLMURAMOYL-L-ALANINE AMIDASE AMID"/>
    <property type="match status" value="1"/>
</dbReference>
<sequence length="265" mass="30591">MKYLFKITTFTLLSSILNMTNAQNFVINKEYKSDNFNSRIRQIIIHYTVADTERSFEELLGKDVHRAVSSHYLINNAISKKYPDIIYQLVPESKRSWHAGVSAWGSDSDLNNSSIGIEIVNKDGNLYPFTQQQIEALIFLVKQIKQRYAIKDINIIGHSDIAPSRKIDPGTLFPWKKLAKNGLSAWYDKSDIEYFTHRLKSVPDKEIVKQSLIKYGYSFSAAPNDPELYRSIISAFQRHFRPNKVNGVMDLESYIILSALIKKYR</sequence>
<evidence type="ECO:0000313" key="7">
    <source>
        <dbReference type="EMBL" id="BAS67430.1"/>
    </source>
</evidence>
<keyword evidence="8" id="KW-1185">Reference proteome</keyword>
<dbReference type="GO" id="GO:0009254">
    <property type="term" value="P:peptidoglycan turnover"/>
    <property type="evidence" value="ECO:0007669"/>
    <property type="project" value="TreeGrafter"/>
</dbReference>
<name>A0A0P0UQY8_9GAMM</name>
<dbReference type="GO" id="GO:0008745">
    <property type="term" value="F:N-acetylmuramoyl-L-alanine amidase activity"/>
    <property type="evidence" value="ECO:0007669"/>
    <property type="project" value="UniProtKB-EC"/>
</dbReference>
<dbReference type="GO" id="GO:0071555">
    <property type="term" value="P:cell wall organization"/>
    <property type="evidence" value="ECO:0007669"/>
    <property type="project" value="UniProtKB-KW"/>
</dbReference>
<dbReference type="SMART" id="SM00644">
    <property type="entry name" value="Ami_2"/>
    <property type="match status" value="1"/>
</dbReference>
<dbReference type="OrthoDB" id="9794842at2"/>
<evidence type="ECO:0000256" key="4">
    <source>
        <dbReference type="ARBA" id="ARBA00022801"/>
    </source>
</evidence>
<dbReference type="Gene3D" id="1.10.101.10">
    <property type="entry name" value="PGBD-like superfamily/PGBD"/>
    <property type="match status" value="1"/>
</dbReference>
<keyword evidence="4 7" id="KW-0378">Hydrolase</keyword>
<dbReference type="SUPFAM" id="SSF55846">
    <property type="entry name" value="N-acetylmuramoyl-L-alanine amidase-like"/>
    <property type="match status" value="1"/>
</dbReference>
<dbReference type="GO" id="GO:0019867">
    <property type="term" value="C:outer membrane"/>
    <property type="evidence" value="ECO:0007669"/>
    <property type="project" value="TreeGrafter"/>
</dbReference>